<evidence type="ECO:0000313" key="3">
    <source>
        <dbReference type="Proteomes" id="UP000824120"/>
    </source>
</evidence>
<gene>
    <name evidence="2" type="ORF">H5410_021764</name>
</gene>
<dbReference type="OrthoDB" id="1305343at2759"/>
<feature type="domain" description="PB1-like" evidence="1">
    <location>
        <begin position="25"/>
        <end position="102"/>
    </location>
</feature>
<accession>A0A9J5ZBY4</accession>
<keyword evidence="3" id="KW-1185">Reference proteome</keyword>
<reference evidence="2 3" key="1">
    <citation type="submission" date="2020-09" db="EMBL/GenBank/DDBJ databases">
        <title>De no assembly of potato wild relative species, Solanum commersonii.</title>
        <authorList>
            <person name="Cho K."/>
        </authorList>
    </citation>
    <scope>NUCLEOTIDE SEQUENCE [LARGE SCALE GENOMIC DNA]</scope>
    <source>
        <strain evidence="2">LZ3.2</strain>
        <tissue evidence="2">Leaf</tissue>
    </source>
</reference>
<comment type="caution">
    <text evidence="2">The sequence shown here is derived from an EMBL/GenBank/DDBJ whole genome shotgun (WGS) entry which is preliminary data.</text>
</comment>
<dbReference type="InterPro" id="IPR058594">
    <property type="entry name" value="PB1-like_dom_pln"/>
</dbReference>
<sequence>SGISSLIELNLSQLRDETYEGLNQGHKEKKGKRKKLYDGGQIIEFLDVDIDRISYFELRDYVKELGYEPGQCLLYVRLHNSVALIEIQLDRDTIDIYEYLSNGDMLEAFNQPTRSKKGIKTCPVAPNTSSPVHSYTALNIPPSVHPCTNPTPNSLNPFIGPTLAFVHPSFYLILESFNPTLVLVHPSTDPTSVHVHPTIELDSDIESLNIKLDDGNDVDEEIRTFKEEKKKRKIREK</sequence>
<feature type="non-terminal residue" evidence="2">
    <location>
        <position position="1"/>
    </location>
</feature>
<dbReference type="EMBL" id="JACXVP010000004">
    <property type="protein sequence ID" value="KAG5610483.1"/>
    <property type="molecule type" value="Genomic_DNA"/>
</dbReference>
<dbReference type="AlphaFoldDB" id="A0A9J5ZBY4"/>
<protein>
    <recommendedName>
        <fullName evidence="1">PB1-like domain-containing protein</fullName>
    </recommendedName>
</protein>
<evidence type="ECO:0000313" key="2">
    <source>
        <dbReference type="EMBL" id="KAG5610483.1"/>
    </source>
</evidence>
<proteinExistence type="predicted"/>
<organism evidence="2 3">
    <name type="scientific">Solanum commersonii</name>
    <name type="common">Commerson's wild potato</name>
    <name type="synonym">Commerson's nightshade</name>
    <dbReference type="NCBI Taxonomy" id="4109"/>
    <lineage>
        <taxon>Eukaryota</taxon>
        <taxon>Viridiplantae</taxon>
        <taxon>Streptophyta</taxon>
        <taxon>Embryophyta</taxon>
        <taxon>Tracheophyta</taxon>
        <taxon>Spermatophyta</taxon>
        <taxon>Magnoliopsida</taxon>
        <taxon>eudicotyledons</taxon>
        <taxon>Gunneridae</taxon>
        <taxon>Pentapetalae</taxon>
        <taxon>asterids</taxon>
        <taxon>lamiids</taxon>
        <taxon>Solanales</taxon>
        <taxon>Solanaceae</taxon>
        <taxon>Solanoideae</taxon>
        <taxon>Solaneae</taxon>
        <taxon>Solanum</taxon>
    </lineage>
</organism>
<dbReference type="Pfam" id="PF26130">
    <property type="entry name" value="PB1-like"/>
    <property type="match status" value="1"/>
</dbReference>
<evidence type="ECO:0000259" key="1">
    <source>
        <dbReference type="Pfam" id="PF26130"/>
    </source>
</evidence>
<dbReference type="Proteomes" id="UP000824120">
    <property type="component" value="Chromosome 4"/>
</dbReference>
<name>A0A9J5ZBY4_SOLCO</name>